<dbReference type="GO" id="GO:0030695">
    <property type="term" value="F:GTPase regulator activity"/>
    <property type="evidence" value="ECO:0007669"/>
    <property type="project" value="UniProtKB-ARBA"/>
</dbReference>
<accession>A0A9P6CBP5</accession>
<keyword evidence="2" id="KW-0677">Repeat</keyword>
<evidence type="ECO:0000259" key="7">
    <source>
        <dbReference type="PROSITE" id="PS50023"/>
    </source>
</evidence>
<feature type="compositionally biased region" description="Polar residues" evidence="6">
    <location>
        <begin position="414"/>
        <end position="428"/>
    </location>
</feature>
<feature type="compositionally biased region" description="Low complexity" evidence="6">
    <location>
        <begin position="102"/>
        <end position="118"/>
    </location>
</feature>
<feature type="region of interest" description="Disordered" evidence="6">
    <location>
        <begin position="50"/>
        <end position="83"/>
    </location>
</feature>
<keyword evidence="3 5" id="KW-0862">Zinc</keyword>
<evidence type="ECO:0000313" key="8">
    <source>
        <dbReference type="EMBL" id="KAF9456265.1"/>
    </source>
</evidence>
<feature type="region of interest" description="Disordered" evidence="6">
    <location>
        <begin position="338"/>
        <end position="428"/>
    </location>
</feature>
<feature type="compositionally biased region" description="Polar residues" evidence="6">
    <location>
        <begin position="342"/>
        <end position="363"/>
    </location>
</feature>
<feature type="region of interest" description="Disordered" evidence="6">
    <location>
        <begin position="446"/>
        <end position="475"/>
    </location>
</feature>
<reference evidence="8" key="1">
    <citation type="submission" date="2020-11" db="EMBL/GenBank/DDBJ databases">
        <authorList>
            <consortium name="DOE Joint Genome Institute"/>
            <person name="Ahrendt S."/>
            <person name="Riley R."/>
            <person name="Andreopoulos W."/>
            <person name="Labutti K."/>
            <person name="Pangilinan J."/>
            <person name="Ruiz-Duenas F.J."/>
            <person name="Barrasa J.M."/>
            <person name="Sanchez-Garcia M."/>
            <person name="Camarero S."/>
            <person name="Miyauchi S."/>
            <person name="Serrano A."/>
            <person name="Linde D."/>
            <person name="Babiker R."/>
            <person name="Drula E."/>
            <person name="Ayuso-Fernandez I."/>
            <person name="Pacheco R."/>
            <person name="Padilla G."/>
            <person name="Ferreira P."/>
            <person name="Barriuso J."/>
            <person name="Kellner H."/>
            <person name="Castanera R."/>
            <person name="Alfaro M."/>
            <person name="Ramirez L."/>
            <person name="Pisabarro A.G."/>
            <person name="Kuo A."/>
            <person name="Tritt A."/>
            <person name="Lipzen A."/>
            <person name="He G."/>
            <person name="Yan M."/>
            <person name="Ng V."/>
            <person name="Cullen D."/>
            <person name="Martin F."/>
            <person name="Rosso M.-N."/>
            <person name="Henrissat B."/>
            <person name="Hibbett D."/>
            <person name="Martinez A.T."/>
            <person name="Grigoriev I.V."/>
        </authorList>
    </citation>
    <scope>NUCLEOTIDE SEQUENCE</scope>
    <source>
        <strain evidence="8">CBS 247.69</strain>
    </source>
</reference>
<name>A0A9P6CBP5_9AGAR</name>
<dbReference type="InterPro" id="IPR001781">
    <property type="entry name" value="Znf_LIM"/>
</dbReference>
<feature type="region of interest" description="Disordered" evidence="6">
    <location>
        <begin position="487"/>
        <end position="536"/>
    </location>
</feature>
<dbReference type="Pfam" id="PF00412">
    <property type="entry name" value="LIM"/>
    <property type="match status" value="1"/>
</dbReference>
<dbReference type="PROSITE" id="PS50023">
    <property type="entry name" value="LIM_DOMAIN_2"/>
    <property type="match status" value="1"/>
</dbReference>
<proteinExistence type="predicted"/>
<dbReference type="Gene3D" id="2.10.110.10">
    <property type="entry name" value="Cysteine Rich Protein"/>
    <property type="match status" value="3"/>
</dbReference>
<feature type="compositionally biased region" description="Polar residues" evidence="6">
    <location>
        <begin position="613"/>
        <end position="627"/>
    </location>
</feature>
<evidence type="ECO:0000256" key="3">
    <source>
        <dbReference type="ARBA" id="ARBA00022833"/>
    </source>
</evidence>
<dbReference type="AlphaFoldDB" id="A0A9P6CBP5"/>
<evidence type="ECO:0000256" key="2">
    <source>
        <dbReference type="ARBA" id="ARBA00022737"/>
    </source>
</evidence>
<keyword evidence="9" id="KW-1185">Reference proteome</keyword>
<evidence type="ECO:0000256" key="4">
    <source>
        <dbReference type="ARBA" id="ARBA00023038"/>
    </source>
</evidence>
<dbReference type="GO" id="GO:0046872">
    <property type="term" value="F:metal ion binding"/>
    <property type="evidence" value="ECO:0007669"/>
    <property type="project" value="UniProtKB-KW"/>
</dbReference>
<organism evidence="8 9">
    <name type="scientific">Collybia nuda</name>
    <dbReference type="NCBI Taxonomy" id="64659"/>
    <lineage>
        <taxon>Eukaryota</taxon>
        <taxon>Fungi</taxon>
        <taxon>Dikarya</taxon>
        <taxon>Basidiomycota</taxon>
        <taxon>Agaricomycotina</taxon>
        <taxon>Agaricomycetes</taxon>
        <taxon>Agaricomycetidae</taxon>
        <taxon>Agaricales</taxon>
        <taxon>Tricholomatineae</taxon>
        <taxon>Clitocybaceae</taxon>
        <taxon>Collybia</taxon>
    </lineage>
</organism>
<evidence type="ECO:0000256" key="5">
    <source>
        <dbReference type="PROSITE-ProRule" id="PRU00125"/>
    </source>
</evidence>
<evidence type="ECO:0000313" key="9">
    <source>
        <dbReference type="Proteomes" id="UP000807353"/>
    </source>
</evidence>
<feature type="domain" description="LIM zinc-binding" evidence="7">
    <location>
        <begin position="196"/>
        <end position="260"/>
    </location>
</feature>
<gene>
    <name evidence="8" type="ORF">BDZ94DRAFT_1276114</name>
</gene>
<feature type="compositionally biased region" description="Low complexity" evidence="6">
    <location>
        <begin position="61"/>
        <end position="70"/>
    </location>
</feature>
<sequence>MGFCRSCGDIVSGARCKCGGASVAPVVPWTQSSATETVTDRWSNTYVHREKSVSPMRSINTHTTGSTVTPTPSPTKRFPRPISNYVAPKSELDKRVTAHIASTTSSSSRPPSPLKHSSILPAPESDILPSLSPYVTTLSKVYGSVLQPKESLSTHSCAICSAPFLPDATIYPELGSIEPSRFLCKKCFTVNGGSRGECPTCSRPVLMLASEGGFVHAADRYWHKRCFNCAGCFKNIGDSPMLDLMGLPSCVQCFDRCLDRDPSTPARVPTRNHKSPIHEKTINIGGMKTESLIHRDRETGKVSPAIEELEQRLGITKSREGSPALEELSQRLSMIGRDLTSRKSVSGNSPVTNTTPTKYFTQSKDGRPPIDRSWERHEPRITNTPSPSRKYGHSKPIDNISSEPQTLPVRDATNLPSPGQFQTASGSAPSLEAIEEMKQRFMKGSYSPSTAKVHTPADSPNFRTSMHRVRSSTSLREISTSRILVPPFHDDLPSPQSPAVPQTPDLMSDHSDTMTQSSFSGPESPPGNIAGAGDIFSMPSSLNTRHSSRFLRGELLDDFPRQITEEVPSELRTPTRTLKSMKYSKNDPTQNPRPLPIPTPLSHPTKLHLLKSSPLQPQSPHASSYSENSDLPTSTCCAGCGGHLFSIGEGGEFVTVPSTSGSTETMLYHIDCFRCAICRGIFNDANTGHAVFARTNDGPCHVECTPPTKITIRKVPSLGRIPYRSTDIPPSTCDPNSTSTSIPMYTPSSRIDRPPSMPPTASFPRFGSRTACPGCHKSVSPMERGVVPGPQGTRWHASCLICGGKKDIRKGWRGRDKKTGEPGCGKQLDSAAKSGGNGGVWCRECLLLLGVGGSPQASSTRTPLLSNHTGPGKVTPQLTGTTIARQFTGLGGNKDAALIRQLTGGGLSPTRSISPTKQLGASGRPRPKSVIGMRHSKSIDEGRGMFLVRQLTGASSGEWVG</sequence>
<keyword evidence="1 5" id="KW-0479">Metal-binding</keyword>
<feature type="region of interest" description="Disordered" evidence="6">
    <location>
        <begin position="907"/>
        <end position="931"/>
    </location>
</feature>
<dbReference type="SMART" id="SM00132">
    <property type="entry name" value="LIM"/>
    <property type="match status" value="2"/>
</dbReference>
<dbReference type="OrthoDB" id="1112565at2759"/>
<feature type="region of interest" description="Disordered" evidence="6">
    <location>
        <begin position="566"/>
        <end position="627"/>
    </location>
</feature>
<comment type="caution">
    <text evidence="8">The sequence shown here is derived from an EMBL/GenBank/DDBJ whole genome shotgun (WGS) entry which is preliminary data.</text>
</comment>
<dbReference type="EMBL" id="MU150441">
    <property type="protein sequence ID" value="KAF9456265.1"/>
    <property type="molecule type" value="Genomic_DNA"/>
</dbReference>
<dbReference type="Proteomes" id="UP000807353">
    <property type="component" value="Unassembled WGS sequence"/>
</dbReference>
<feature type="compositionally biased region" description="Polar residues" evidence="6">
    <location>
        <begin position="909"/>
        <end position="919"/>
    </location>
</feature>
<dbReference type="CDD" id="cd08368">
    <property type="entry name" value="LIM"/>
    <property type="match status" value="2"/>
</dbReference>
<dbReference type="PANTHER" id="PTHR24205:SF16">
    <property type="entry name" value="GH01042P-RELATED"/>
    <property type="match status" value="1"/>
</dbReference>
<feature type="compositionally biased region" description="Basic and acidic residues" evidence="6">
    <location>
        <begin position="364"/>
        <end position="380"/>
    </location>
</feature>
<evidence type="ECO:0000256" key="6">
    <source>
        <dbReference type="SAM" id="MobiDB-lite"/>
    </source>
</evidence>
<keyword evidence="4 5" id="KW-0440">LIM domain</keyword>
<feature type="compositionally biased region" description="Pro residues" evidence="6">
    <location>
        <begin position="591"/>
        <end position="601"/>
    </location>
</feature>
<feature type="region of interest" description="Disordered" evidence="6">
    <location>
        <begin position="99"/>
        <end position="120"/>
    </location>
</feature>
<dbReference type="PROSITE" id="PS00478">
    <property type="entry name" value="LIM_DOMAIN_1"/>
    <property type="match status" value="1"/>
</dbReference>
<protein>
    <recommendedName>
        <fullName evidence="7">LIM zinc-binding domain-containing protein</fullName>
    </recommendedName>
</protein>
<dbReference type="PANTHER" id="PTHR24205">
    <property type="entry name" value="FOUR AND A HALF LIM DOMAINS PROTEIN"/>
    <property type="match status" value="1"/>
</dbReference>
<evidence type="ECO:0000256" key="1">
    <source>
        <dbReference type="ARBA" id="ARBA00022723"/>
    </source>
</evidence>